<dbReference type="Gramene" id="PVH65773">
    <property type="protein sequence ID" value="PVH65773"/>
    <property type="gene ID" value="PAHAL_1G074500"/>
</dbReference>
<sequence>MAANSDEGVAFDDSAMELLLWRLPFFLVGAWIGWRVAVRLLPDPALHAQVVAAFAAAGRLVKSLLAVVRQ</sequence>
<reference evidence="2" key="1">
    <citation type="submission" date="2018-04" db="EMBL/GenBank/DDBJ databases">
        <title>WGS assembly of Panicum hallii.</title>
        <authorList>
            <person name="Lovell J."/>
            <person name="Jenkins J."/>
            <person name="Lowry D."/>
            <person name="Mamidi S."/>
            <person name="Sreedasyam A."/>
            <person name="Weng X."/>
            <person name="Barry K."/>
            <person name="Bonette J."/>
            <person name="Campitelli B."/>
            <person name="Daum C."/>
            <person name="Gordon S."/>
            <person name="Gould B."/>
            <person name="Lipzen A."/>
            <person name="Macqueen A."/>
            <person name="Palacio-Mejia J."/>
            <person name="Plott C."/>
            <person name="Shakirov E."/>
            <person name="Shu S."/>
            <person name="Yoshinaga Y."/>
            <person name="Zane M."/>
            <person name="Rokhsar D."/>
            <person name="Grimwood J."/>
            <person name="Schmutz J."/>
            <person name="Juenger T."/>
        </authorList>
    </citation>
    <scope>NUCLEOTIDE SEQUENCE [LARGE SCALE GENOMIC DNA]</scope>
    <source>
        <strain evidence="2">FIL2</strain>
    </source>
</reference>
<dbReference type="AlphaFoldDB" id="A0A2T8KUB9"/>
<keyword evidence="1" id="KW-1133">Transmembrane helix</keyword>
<protein>
    <submittedName>
        <fullName evidence="2">Uncharacterized protein</fullName>
    </submittedName>
</protein>
<feature type="transmembrane region" description="Helical" evidence="1">
    <location>
        <begin position="20"/>
        <end position="38"/>
    </location>
</feature>
<evidence type="ECO:0000313" key="2">
    <source>
        <dbReference type="EMBL" id="PVH65773.1"/>
    </source>
</evidence>
<keyword evidence="1" id="KW-0472">Membrane</keyword>
<dbReference type="Proteomes" id="UP000243499">
    <property type="component" value="Chromosome 1"/>
</dbReference>
<proteinExistence type="predicted"/>
<evidence type="ECO:0000256" key="1">
    <source>
        <dbReference type="SAM" id="Phobius"/>
    </source>
</evidence>
<dbReference type="EMBL" id="CM008046">
    <property type="protein sequence ID" value="PVH65773.1"/>
    <property type="molecule type" value="Genomic_DNA"/>
</dbReference>
<name>A0A2T8KUB9_9POAL</name>
<keyword evidence="1" id="KW-0812">Transmembrane</keyword>
<accession>A0A2T8KUB9</accession>
<gene>
    <name evidence="2" type="ORF">PAHAL_1G074500</name>
</gene>
<organism evidence="2">
    <name type="scientific">Panicum hallii</name>
    <dbReference type="NCBI Taxonomy" id="206008"/>
    <lineage>
        <taxon>Eukaryota</taxon>
        <taxon>Viridiplantae</taxon>
        <taxon>Streptophyta</taxon>
        <taxon>Embryophyta</taxon>
        <taxon>Tracheophyta</taxon>
        <taxon>Spermatophyta</taxon>
        <taxon>Magnoliopsida</taxon>
        <taxon>Liliopsida</taxon>
        <taxon>Poales</taxon>
        <taxon>Poaceae</taxon>
        <taxon>PACMAD clade</taxon>
        <taxon>Panicoideae</taxon>
        <taxon>Panicodae</taxon>
        <taxon>Paniceae</taxon>
        <taxon>Panicinae</taxon>
        <taxon>Panicum</taxon>
        <taxon>Panicum sect. Panicum</taxon>
    </lineage>
</organism>